<comment type="caution">
    <text evidence="2">The sequence shown here is derived from an EMBL/GenBank/DDBJ whole genome shotgun (WGS) entry which is preliminary data.</text>
</comment>
<gene>
    <name evidence="2" type="ORF">LENED_002227</name>
</gene>
<dbReference type="EMBL" id="BDGU01000035">
    <property type="protein sequence ID" value="GAW00683.1"/>
    <property type="molecule type" value="Genomic_DNA"/>
</dbReference>
<feature type="region of interest" description="Disordered" evidence="1">
    <location>
        <begin position="23"/>
        <end position="383"/>
    </location>
</feature>
<evidence type="ECO:0000313" key="3">
    <source>
        <dbReference type="Proteomes" id="UP000188533"/>
    </source>
</evidence>
<feature type="compositionally biased region" description="Polar residues" evidence="1">
    <location>
        <begin position="314"/>
        <end position="346"/>
    </location>
</feature>
<name>A0A1Q3E0A5_LENED</name>
<feature type="compositionally biased region" description="Polar residues" evidence="1">
    <location>
        <begin position="275"/>
        <end position="292"/>
    </location>
</feature>
<accession>A0A1Q3E0A5</accession>
<feature type="compositionally biased region" description="Basic and acidic residues" evidence="1">
    <location>
        <begin position="115"/>
        <end position="130"/>
    </location>
</feature>
<dbReference type="AlphaFoldDB" id="A0A1Q3E0A5"/>
<sequence>MGIAESISAVGIAGTVTGLSYTQATAQQKEEEEEAKRAADEAAQATALPTRNNNRNKQRAGADENGPSRGAFPVSGTLGGGGNGRGPGPGRQKGGGTTAADTGGRQDGGNRNTTGRKDGRSGTGKQREPTEQSNRPNSASQKKKKKNDNRRNQLPSAAEDNVPSSDAQNLPTTVTQSTTPVKGQRRGGKKQNASSVPCQTADETEKPAIDYGAVATVQEEPAPATAVDNKSIAKTNRRKNGKSRSNTRVPQSSTTSPSLATNTTSPSALSPPPAQNTSSLHPHPLSNPQVSRNESRARSRKPRGHPHTKADTVAPSQLQSPSSQIVQNPSETQVYTATTTPSTSPKLPQARRGKGKGSRRANVERSKPLVSSSQLNHPTTEDG</sequence>
<feature type="compositionally biased region" description="Gly residues" evidence="1">
    <location>
        <begin position="77"/>
        <end position="97"/>
    </location>
</feature>
<protein>
    <submittedName>
        <fullName evidence="2">Uncharacterized protein</fullName>
    </submittedName>
</protein>
<reference evidence="2 3" key="1">
    <citation type="submission" date="2016-08" db="EMBL/GenBank/DDBJ databases">
        <authorList>
            <consortium name="Lentinula edodes genome sequencing consortium"/>
            <person name="Sakamoto Y."/>
            <person name="Nakade K."/>
            <person name="Sato S."/>
            <person name="Yoshida Y."/>
            <person name="Miyazaki K."/>
            <person name="Natsume S."/>
            <person name="Konno N."/>
        </authorList>
    </citation>
    <scope>NUCLEOTIDE SEQUENCE [LARGE SCALE GENOMIC DNA]</scope>
    <source>
        <strain evidence="2 3">NBRC 111202</strain>
    </source>
</reference>
<feature type="compositionally biased region" description="Polar residues" evidence="1">
    <location>
        <begin position="162"/>
        <end position="181"/>
    </location>
</feature>
<reference evidence="2 3" key="2">
    <citation type="submission" date="2017-02" db="EMBL/GenBank/DDBJ databases">
        <title>A genome survey and senescence transcriptome analysis in Lentinula edodes.</title>
        <authorList>
            <person name="Sakamoto Y."/>
            <person name="Nakade K."/>
            <person name="Sato S."/>
            <person name="Yoshida Y."/>
            <person name="Miyazaki K."/>
            <person name="Natsume S."/>
            <person name="Konno N."/>
        </authorList>
    </citation>
    <scope>NUCLEOTIDE SEQUENCE [LARGE SCALE GENOMIC DNA]</scope>
    <source>
        <strain evidence="2 3">NBRC 111202</strain>
    </source>
</reference>
<feature type="compositionally biased region" description="Polar residues" evidence="1">
    <location>
        <begin position="369"/>
        <end position="383"/>
    </location>
</feature>
<keyword evidence="3" id="KW-1185">Reference proteome</keyword>
<evidence type="ECO:0000313" key="2">
    <source>
        <dbReference type="EMBL" id="GAW00683.1"/>
    </source>
</evidence>
<dbReference type="Proteomes" id="UP000188533">
    <property type="component" value="Unassembled WGS sequence"/>
</dbReference>
<feature type="compositionally biased region" description="Basic residues" evidence="1">
    <location>
        <begin position="298"/>
        <end position="307"/>
    </location>
</feature>
<feature type="compositionally biased region" description="Polar residues" evidence="1">
    <location>
        <begin position="131"/>
        <end position="140"/>
    </location>
</feature>
<feature type="compositionally biased region" description="Low complexity" evidence="1">
    <location>
        <begin position="252"/>
        <end position="268"/>
    </location>
</feature>
<organism evidence="2 3">
    <name type="scientific">Lentinula edodes</name>
    <name type="common">Shiitake mushroom</name>
    <name type="synonym">Lentinus edodes</name>
    <dbReference type="NCBI Taxonomy" id="5353"/>
    <lineage>
        <taxon>Eukaryota</taxon>
        <taxon>Fungi</taxon>
        <taxon>Dikarya</taxon>
        <taxon>Basidiomycota</taxon>
        <taxon>Agaricomycotina</taxon>
        <taxon>Agaricomycetes</taxon>
        <taxon>Agaricomycetidae</taxon>
        <taxon>Agaricales</taxon>
        <taxon>Marasmiineae</taxon>
        <taxon>Omphalotaceae</taxon>
        <taxon>Lentinula</taxon>
    </lineage>
</organism>
<feature type="compositionally biased region" description="Basic residues" evidence="1">
    <location>
        <begin position="349"/>
        <end position="359"/>
    </location>
</feature>
<proteinExistence type="predicted"/>
<evidence type="ECO:0000256" key="1">
    <source>
        <dbReference type="SAM" id="MobiDB-lite"/>
    </source>
</evidence>